<evidence type="ECO:0000313" key="2">
    <source>
        <dbReference type="Proteomes" id="UP000316598"/>
    </source>
</evidence>
<organism evidence="1 2">
    <name type="scientific">Rubripirellula amarantea</name>
    <dbReference type="NCBI Taxonomy" id="2527999"/>
    <lineage>
        <taxon>Bacteria</taxon>
        <taxon>Pseudomonadati</taxon>
        <taxon>Planctomycetota</taxon>
        <taxon>Planctomycetia</taxon>
        <taxon>Pirellulales</taxon>
        <taxon>Pirellulaceae</taxon>
        <taxon>Rubripirellula</taxon>
    </lineage>
</organism>
<name>A0A5C5WFY3_9BACT</name>
<comment type="caution">
    <text evidence="1">The sequence shown here is derived from an EMBL/GenBank/DDBJ whole genome shotgun (WGS) entry which is preliminary data.</text>
</comment>
<reference evidence="1 2" key="1">
    <citation type="submission" date="2019-02" db="EMBL/GenBank/DDBJ databases">
        <title>Deep-cultivation of Planctomycetes and their phenomic and genomic characterization uncovers novel biology.</title>
        <authorList>
            <person name="Wiegand S."/>
            <person name="Jogler M."/>
            <person name="Boedeker C."/>
            <person name="Pinto D."/>
            <person name="Vollmers J."/>
            <person name="Rivas-Marin E."/>
            <person name="Kohn T."/>
            <person name="Peeters S.H."/>
            <person name="Heuer A."/>
            <person name="Rast P."/>
            <person name="Oberbeckmann S."/>
            <person name="Bunk B."/>
            <person name="Jeske O."/>
            <person name="Meyerdierks A."/>
            <person name="Storesund J.E."/>
            <person name="Kallscheuer N."/>
            <person name="Luecker S."/>
            <person name="Lage O.M."/>
            <person name="Pohl T."/>
            <person name="Merkel B.J."/>
            <person name="Hornburger P."/>
            <person name="Mueller R.-W."/>
            <person name="Bruemmer F."/>
            <person name="Labrenz M."/>
            <person name="Spormann A.M."/>
            <person name="Op Den Camp H."/>
            <person name="Overmann J."/>
            <person name="Amann R."/>
            <person name="Jetten M.S.M."/>
            <person name="Mascher T."/>
            <person name="Medema M.H."/>
            <person name="Devos D.P."/>
            <person name="Kaster A.-K."/>
            <person name="Ovreas L."/>
            <person name="Rohde M."/>
            <person name="Galperin M.Y."/>
            <person name="Jogler C."/>
        </authorList>
    </citation>
    <scope>NUCLEOTIDE SEQUENCE [LARGE SCALE GENOMIC DNA]</scope>
    <source>
        <strain evidence="1 2">Pla22</strain>
    </source>
</reference>
<protein>
    <submittedName>
        <fullName evidence="1">Uncharacterized protein</fullName>
    </submittedName>
</protein>
<sequence length="115" mass="12601">MLLLGTTAYQAIQRSASSIRLTFAVEQCQIFAEMVDKAAAALSDHPPDAKEADQCLEYAHNYYPSGTKQVHGSQLDAMVESSRHASEQRIIEKLKATTGSDLGSDAATWIEHFTK</sequence>
<dbReference type="Proteomes" id="UP000316598">
    <property type="component" value="Unassembled WGS sequence"/>
</dbReference>
<accession>A0A5C5WFY3</accession>
<proteinExistence type="predicted"/>
<dbReference type="AlphaFoldDB" id="A0A5C5WFY3"/>
<gene>
    <name evidence="1" type="ORF">Pla22_47570</name>
</gene>
<keyword evidence="2" id="KW-1185">Reference proteome</keyword>
<evidence type="ECO:0000313" key="1">
    <source>
        <dbReference type="EMBL" id="TWT49560.1"/>
    </source>
</evidence>
<dbReference type="EMBL" id="SJPI01000003">
    <property type="protein sequence ID" value="TWT49560.1"/>
    <property type="molecule type" value="Genomic_DNA"/>
</dbReference>